<dbReference type="SUPFAM" id="SSF54695">
    <property type="entry name" value="POZ domain"/>
    <property type="match status" value="1"/>
</dbReference>
<feature type="region of interest" description="Disordered" evidence="1">
    <location>
        <begin position="223"/>
        <end position="254"/>
    </location>
</feature>
<reference evidence="3 4" key="1">
    <citation type="submission" date="2015-04" db="EMBL/GenBank/DDBJ databases">
        <authorList>
            <person name="Heijne W.H."/>
            <person name="Fedorova N.D."/>
            <person name="Nierman W.C."/>
            <person name="Vollebregt A.W."/>
            <person name="Zhao Z."/>
            <person name="Wu L."/>
            <person name="Kumar M."/>
            <person name="Stam H."/>
            <person name="van den Berg M.A."/>
            <person name="Pel H.J."/>
        </authorList>
    </citation>
    <scope>NUCLEOTIDE SEQUENCE [LARGE SCALE GENOMIC DNA]</scope>
    <source>
        <strain evidence="3 4">CBS 393.64</strain>
    </source>
</reference>
<sequence>MKLKAIENSIVSNFKDGTVTVIVGTGVERESYNIHRSLLRSSSPVFEAMINGPFREGKQNVIRLPDDSSNAFAVFAHWLYSGELPEESEDDSGASLLQVHLEAFVFGDKYGLLTFKQMNYKRVLVVLKGYFWPPVEFIELLYSYYGVTSKIQNYFFDHFTYVVSNSRALPTDVEWFKEVGGCVPEFALAVATAMVERRMMHRPSPEDNSGYEFCDPPKRYIKAGGRKRAAPVSEVKAKSVKRARKNTSSEIDWD</sequence>
<protein>
    <recommendedName>
        <fullName evidence="2">BTB domain-containing protein</fullName>
    </recommendedName>
</protein>
<dbReference type="OrthoDB" id="1022638at2759"/>
<dbReference type="Proteomes" id="UP000053958">
    <property type="component" value="Unassembled WGS sequence"/>
</dbReference>
<gene>
    <name evidence="3" type="ORF">T310_1725</name>
</gene>
<dbReference type="RefSeq" id="XP_013330798.1">
    <property type="nucleotide sequence ID" value="XM_013475344.1"/>
</dbReference>
<dbReference type="STRING" id="1408163.A0A0F4Z283"/>
<dbReference type="PROSITE" id="PS50097">
    <property type="entry name" value="BTB"/>
    <property type="match status" value="1"/>
</dbReference>
<name>A0A0F4Z283_RASE3</name>
<dbReference type="CDD" id="cd18186">
    <property type="entry name" value="BTB_POZ_ZBTB_KLHL-like"/>
    <property type="match status" value="1"/>
</dbReference>
<dbReference type="InterPro" id="IPR000210">
    <property type="entry name" value="BTB/POZ_dom"/>
</dbReference>
<evidence type="ECO:0000259" key="2">
    <source>
        <dbReference type="PROSITE" id="PS50097"/>
    </source>
</evidence>
<dbReference type="PANTHER" id="PTHR47843">
    <property type="entry name" value="BTB DOMAIN-CONTAINING PROTEIN-RELATED"/>
    <property type="match status" value="1"/>
</dbReference>
<feature type="domain" description="BTB" evidence="2">
    <location>
        <begin position="17"/>
        <end position="88"/>
    </location>
</feature>
<dbReference type="InterPro" id="IPR011333">
    <property type="entry name" value="SKP1/BTB/POZ_sf"/>
</dbReference>
<dbReference type="Gene3D" id="3.30.710.10">
    <property type="entry name" value="Potassium Channel Kv1.1, Chain A"/>
    <property type="match status" value="1"/>
</dbReference>
<keyword evidence="4" id="KW-1185">Reference proteome</keyword>
<dbReference type="AlphaFoldDB" id="A0A0F4Z283"/>
<evidence type="ECO:0000313" key="4">
    <source>
        <dbReference type="Proteomes" id="UP000053958"/>
    </source>
</evidence>
<comment type="caution">
    <text evidence="3">The sequence shown here is derived from an EMBL/GenBank/DDBJ whole genome shotgun (WGS) entry which is preliminary data.</text>
</comment>
<dbReference type="PANTHER" id="PTHR47843:SF2">
    <property type="entry name" value="BTB DOMAIN-CONTAINING PROTEIN"/>
    <property type="match status" value="1"/>
</dbReference>
<evidence type="ECO:0000256" key="1">
    <source>
        <dbReference type="SAM" id="MobiDB-lite"/>
    </source>
</evidence>
<accession>A0A0F4Z283</accession>
<proteinExistence type="predicted"/>
<dbReference type="EMBL" id="LASV01000072">
    <property type="protein sequence ID" value="KKA24186.1"/>
    <property type="molecule type" value="Genomic_DNA"/>
</dbReference>
<organism evidence="3 4">
    <name type="scientific">Rasamsonia emersonii (strain ATCC 16479 / CBS 393.64 / IMI 116815)</name>
    <dbReference type="NCBI Taxonomy" id="1408163"/>
    <lineage>
        <taxon>Eukaryota</taxon>
        <taxon>Fungi</taxon>
        <taxon>Dikarya</taxon>
        <taxon>Ascomycota</taxon>
        <taxon>Pezizomycotina</taxon>
        <taxon>Eurotiomycetes</taxon>
        <taxon>Eurotiomycetidae</taxon>
        <taxon>Eurotiales</taxon>
        <taxon>Trichocomaceae</taxon>
        <taxon>Rasamsonia</taxon>
    </lineage>
</organism>
<dbReference type="GeneID" id="25314076"/>
<dbReference type="Pfam" id="PF00651">
    <property type="entry name" value="BTB"/>
    <property type="match status" value="1"/>
</dbReference>
<evidence type="ECO:0000313" key="3">
    <source>
        <dbReference type="EMBL" id="KKA24186.1"/>
    </source>
</evidence>